<keyword evidence="3" id="KW-0325">Glycoprotein</keyword>
<evidence type="ECO:0000313" key="6">
    <source>
        <dbReference type="Proteomes" id="UP000594118"/>
    </source>
</evidence>
<dbReference type="Gene3D" id="2.120.10.30">
    <property type="entry name" value="TolB, C-terminal domain"/>
    <property type="match status" value="1"/>
</dbReference>
<evidence type="ECO:0000256" key="1">
    <source>
        <dbReference type="ARBA" id="ARBA00009191"/>
    </source>
</evidence>
<evidence type="ECO:0000259" key="4">
    <source>
        <dbReference type="Pfam" id="PF03088"/>
    </source>
</evidence>
<dbReference type="EMBL" id="CP045201">
    <property type="protein sequence ID" value="QOL82688.1"/>
    <property type="molecule type" value="Genomic_DNA"/>
</dbReference>
<dbReference type="Proteomes" id="UP000594118">
    <property type="component" value="Chromosome"/>
</dbReference>
<evidence type="ECO:0000256" key="2">
    <source>
        <dbReference type="ARBA" id="ARBA00022553"/>
    </source>
</evidence>
<dbReference type="GO" id="GO:0016787">
    <property type="term" value="F:hydrolase activity"/>
    <property type="evidence" value="ECO:0007669"/>
    <property type="project" value="TreeGrafter"/>
</dbReference>
<organism evidence="5 6">
    <name type="scientific">Pseudooceanicola spongiae</name>
    <dbReference type="NCBI Taxonomy" id="2613965"/>
    <lineage>
        <taxon>Bacteria</taxon>
        <taxon>Pseudomonadati</taxon>
        <taxon>Pseudomonadota</taxon>
        <taxon>Alphaproteobacteria</taxon>
        <taxon>Rhodobacterales</taxon>
        <taxon>Paracoccaceae</taxon>
        <taxon>Pseudooceanicola</taxon>
    </lineage>
</organism>
<accession>A0A7L9WT37</accession>
<dbReference type="InterPro" id="IPR011042">
    <property type="entry name" value="6-blade_b-propeller_TolB-like"/>
</dbReference>
<feature type="domain" description="Strictosidine synthase conserved region" evidence="4">
    <location>
        <begin position="126"/>
        <end position="192"/>
    </location>
</feature>
<dbReference type="Pfam" id="PF03088">
    <property type="entry name" value="Str_synth"/>
    <property type="match status" value="1"/>
</dbReference>
<dbReference type="KEGG" id="pshq:F3W81_18800"/>
<evidence type="ECO:0000313" key="5">
    <source>
        <dbReference type="EMBL" id="QOL82688.1"/>
    </source>
</evidence>
<evidence type="ECO:0000256" key="3">
    <source>
        <dbReference type="ARBA" id="ARBA00023180"/>
    </source>
</evidence>
<keyword evidence="2" id="KW-0597">Phosphoprotein</keyword>
<proteinExistence type="inferred from homology"/>
<protein>
    <submittedName>
        <fullName evidence="5">Strictosidine synthase</fullName>
    </submittedName>
</protein>
<gene>
    <name evidence="5" type="ORF">F3W81_18800</name>
</gene>
<keyword evidence="6" id="KW-1185">Reference proteome</keyword>
<dbReference type="SUPFAM" id="SSF63829">
    <property type="entry name" value="Calcium-dependent phosphotriesterase"/>
    <property type="match status" value="1"/>
</dbReference>
<comment type="similarity">
    <text evidence="1">Belongs to the strictosidine synthase family.</text>
</comment>
<sequence>MSRMFAMFDRFLGRGQAAVTVPPLDGGLKPNNRLDDLPNGIAADRPDDIVLWQGRPIWSDGAFLCDANGPLMVTFASDITALATHGNRMAVATLQGGIQVFDAALADVTPGFNQTISHVTAMAFAAEGALWFCTGSALYGPDNWRRDLMEKNRTGSVGLADPRSGEVRILRQDLGYPAGIVVQPDGSVVVSEAWASQLVGIGADGRTAVLLDQIPGYPGRLIARHGGGYWLCIFAPRSPLIEFVLREDAYRTAMLRDLDPAHWVAPKYQSGVSFQEPMQGGALKQMGILKPWAPTLSYGLVAELADNFIPRNSYHSRAGGKRHGLTAALEHDGQLWLAGRGCGEILTIDLTETGETA</sequence>
<name>A0A7L9WT37_9RHOB</name>
<dbReference type="RefSeq" id="WP_193080978.1">
    <property type="nucleotide sequence ID" value="NZ_CP045201.1"/>
</dbReference>
<reference evidence="5 6" key="1">
    <citation type="submission" date="2019-10" db="EMBL/GenBank/DDBJ databases">
        <title>Pseudopuniceibacterium sp. HQ09 islated from Antarctica.</title>
        <authorList>
            <person name="Liao L."/>
            <person name="Su S."/>
            <person name="Chen B."/>
            <person name="Yu Y."/>
        </authorList>
    </citation>
    <scope>NUCLEOTIDE SEQUENCE [LARGE SCALE GENOMIC DNA]</scope>
    <source>
        <strain evidence="5 6">HQ09</strain>
    </source>
</reference>
<dbReference type="InterPro" id="IPR018119">
    <property type="entry name" value="Strictosidine_synth_cons-reg"/>
</dbReference>
<dbReference type="PANTHER" id="PTHR10426:SF88">
    <property type="entry name" value="ADIPOCYTE PLASMA MEMBRANE-ASSOCIATED PROTEIN HEMOMUCIN-RELATED"/>
    <property type="match status" value="1"/>
</dbReference>
<dbReference type="PANTHER" id="PTHR10426">
    <property type="entry name" value="STRICTOSIDINE SYNTHASE-RELATED"/>
    <property type="match status" value="1"/>
</dbReference>
<dbReference type="AlphaFoldDB" id="A0A7L9WT37"/>